<accession>X0Q759</accession>
<dbReference type="EMBL" id="BAWF01000031">
    <property type="protein sequence ID" value="GAF46556.1"/>
    <property type="molecule type" value="Genomic_DNA"/>
</dbReference>
<proteinExistence type="predicted"/>
<dbReference type="InterPro" id="IPR011518">
    <property type="entry name" value="Transposase_36"/>
</dbReference>
<evidence type="ECO:0000313" key="2">
    <source>
        <dbReference type="Proteomes" id="UP000019491"/>
    </source>
</evidence>
<reference evidence="1 2" key="1">
    <citation type="submission" date="2014-02" db="EMBL/GenBank/DDBJ databases">
        <title>Whole genome shotgun sequence of Rhodococcus wratislaviensis NBRC 100605.</title>
        <authorList>
            <person name="Hosoyama A."/>
            <person name="Tsuchikane K."/>
            <person name="Yoshida I."/>
            <person name="Ohji S."/>
            <person name="Ichikawa N."/>
            <person name="Yamazoe A."/>
            <person name="Fujita N."/>
        </authorList>
    </citation>
    <scope>NUCLEOTIDE SEQUENCE [LARGE SCALE GENOMIC DNA]</scope>
    <source>
        <strain evidence="1 2">NBRC 100605</strain>
    </source>
</reference>
<sequence length="354" mass="38665">MVNTIASTRTRTRTGLRVDAELDTGDYPIGISVGRDELRALPIRPHAQCGTWNYTIEPTHADAAPVPGRDRERERAAAVAMLADSRLTGMTGDELDELTARLASAQAARAEQRRWHQRGGRRRNAPGAGGRRLLSDAAALLITVVYLRQVCSQRVLSELLGVNPNSIGEIIAETRMLLDEHGHHVTPTTGLRFTTAAGLSDFLRDGPAPDPAPNRPLPETLSHPALTGMSRRQLGELVERLAVRQAALVERRRYTQHGGERMPGGRGGIFLQKITDAERVLATVLHRRRLCTRAVLAELFQVSPRTIGNALLDVRPLLEQDGYTPAPAPTRYRTAAALLAAVPQEEGDTTESTH</sequence>
<gene>
    <name evidence="1" type="ORF">RW1_031_01410</name>
</gene>
<dbReference type="Pfam" id="PF07592">
    <property type="entry name" value="DDE_Tnp_ISAZ013"/>
    <property type="match status" value="1"/>
</dbReference>
<dbReference type="Proteomes" id="UP000019491">
    <property type="component" value="Unassembled WGS sequence"/>
</dbReference>
<protein>
    <submittedName>
        <fullName evidence="1">Putative transposase</fullName>
    </submittedName>
</protein>
<dbReference type="AlphaFoldDB" id="X0Q759"/>
<comment type="caution">
    <text evidence="1">The sequence shown here is derived from an EMBL/GenBank/DDBJ whole genome shotgun (WGS) entry which is preliminary data.</text>
</comment>
<keyword evidence="2" id="KW-1185">Reference proteome</keyword>
<name>X0Q759_RHOWR</name>
<organism evidence="1 2">
    <name type="scientific">Rhodococcus wratislaviensis NBRC 100605</name>
    <dbReference type="NCBI Taxonomy" id="1219028"/>
    <lineage>
        <taxon>Bacteria</taxon>
        <taxon>Bacillati</taxon>
        <taxon>Actinomycetota</taxon>
        <taxon>Actinomycetes</taxon>
        <taxon>Mycobacteriales</taxon>
        <taxon>Nocardiaceae</taxon>
        <taxon>Rhodococcus</taxon>
    </lineage>
</organism>
<evidence type="ECO:0000313" key="1">
    <source>
        <dbReference type="EMBL" id="GAF46556.1"/>
    </source>
</evidence>